<protein>
    <submittedName>
        <fullName evidence="2">Uncharacterized protein</fullName>
    </submittedName>
</protein>
<sequence length="164" mass="18319">MEKRRKLLDRKRVWIQKTIHLFIPFYLLCLIGSHLTSPTSASFTHTSTVVGSLTVVPKGQGENIPFEDEASIENNGEIEAVDRKSEDTEQVEKDKEVSDVEDPKENEEDQIQANENSQEDIEGQEGVDSVPEGEQVSEVQEGEEGEVNSDKIQSSDSQKLDSAE</sequence>
<reference evidence="2 3" key="1">
    <citation type="submission" date="2015-05" db="EMBL/GenBank/DDBJ databases">
        <title>Comparison of genome.</title>
        <authorList>
            <person name="Zheng Z."/>
            <person name="Sun M."/>
        </authorList>
    </citation>
    <scope>NUCLEOTIDE SEQUENCE [LARGE SCALE GENOMIC DNA]</scope>
    <source>
        <strain evidence="2 3">G25-74</strain>
    </source>
</reference>
<feature type="compositionally biased region" description="Basic and acidic residues" evidence="1">
    <location>
        <begin position="80"/>
        <end position="103"/>
    </location>
</feature>
<accession>A0A178A5V9</accession>
<name>A0A178A5V9_9BACI</name>
<proteinExistence type="predicted"/>
<keyword evidence="3" id="KW-1185">Reference proteome</keyword>
<comment type="caution">
    <text evidence="2">The sequence shown here is derived from an EMBL/GenBank/DDBJ whole genome shotgun (WGS) entry which is preliminary data.</text>
</comment>
<gene>
    <name evidence="2" type="ORF">ABB05_02460</name>
</gene>
<feature type="region of interest" description="Disordered" evidence="1">
    <location>
        <begin position="59"/>
        <end position="164"/>
    </location>
</feature>
<evidence type="ECO:0000256" key="1">
    <source>
        <dbReference type="SAM" id="MobiDB-lite"/>
    </source>
</evidence>
<dbReference type="EMBL" id="LDJR01000011">
    <property type="protein sequence ID" value="OAK75575.1"/>
    <property type="molecule type" value="Genomic_DNA"/>
</dbReference>
<dbReference type="PATRIC" id="fig|217031.6.peg.536"/>
<dbReference type="STRING" id="217031.ABB05_02460"/>
<dbReference type="AlphaFoldDB" id="A0A178A5V9"/>
<dbReference type="RefSeq" id="WP_064467614.1">
    <property type="nucleotide sequence ID" value="NZ_LDJR01000011.1"/>
</dbReference>
<evidence type="ECO:0000313" key="3">
    <source>
        <dbReference type="Proteomes" id="UP000077881"/>
    </source>
</evidence>
<evidence type="ECO:0000313" key="2">
    <source>
        <dbReference type="EMBL" id="OAK75575.1"/>
    </source>
</evidence>
<dbReference type="Proteomes" id="UP000077881">
    <property type="component" value="Unassembled WGS sequence"/>
</dbReference>
<organism evidence="2 3">
    <name type="scientific">Lederbergia galactosidilytica</name>
    <dbReference type="NCBI Taxonomy" id="217031"/>
    <lineage>
        <taxon>Bacteria</taxon>
        <taxon>Bacillati</taxon>
        <taxon>Bacillota</taxon>
        <taxon>Bacilli</taxon>
        <taxon>Bacillales</taxon>
        <taxon>Bacillaceae</taxon>
        <taxon>Lederbergia</taxon>
    </lineage>
</organism>